<sequence>MDTWTPLSVTLIACATAGFVIAALLPLLPVWRLANPAHRTPCLRGAEIRRPNRSCSTPEHPLTIPEAHLAMQLHREHSCARKRSAFETLIAAGHIRPDSSRHIDRS</sequence>
<evidence type="ECO:0000256" key="1">
    <source>
        <dbReference type="SAM" id="Phobius"/>
    </source>
</evidence>
<proteinExistence type="predicted"/>
<accession>A0A7K0CW66</accession>
<keyword evidence="1" id="KW-0472">Membrane</keyword>
<evidence type="ECO:0000313" key="2">
    <source>
        <dbReference type="EMBL" id="MQY17746.1"/>
    </source>
</evidence>
<dbReference type="Proteomes" id="UP000438448">
    <property type="component" value="Unassembled WGS sequence"/>
</dbReference>
<comment type="caution">
    <text evidence="2">The sequence shown here is derived from an EMBL/GenBank/DDBJ whole genome shotgun (WGS) entry which is preliminary data.</text>
</comment>
<dbReference type="EMBL" id="WEGK01000002">
    <property type="protein sequence ID" value="MQY17746.1"/>
    <property type="molecule type" value="Genomic_DNA"/>
</dbReference>
<gene>
    <name evidence="2" type="ORF">NRB20_08110</name>
</gene>
<dbReference type="RefSeq" id="WP_153407883.1">
    <property type="nucleotide sequence ID" value="NZ_WEGK01000002.1"/>
</dbReference>
<keyword evidence="3" id="KW-1185">Reference proteome</keyword>
<evidence type="ECO:0000313" key="3">
    <source>
        <dbReference type="Proteomes" id="UP000438448"/>
    </source>
</evidence>
<dbReference type="OrthoDB" id="4555504at2"/>
<reference evidence="2 3" key="1">
    <citation type="submission" date="2019-10" db="EMBL/GenBank/DDBJ databases">
        <title>Nocardia macrotermitis sp. nov. and Nocardia aurantia sp. nov., isolated from the gut of fungus growing-termite Macrotermes natalensis.</title>
        <authorList>
            <person name="Benndorf R."/>
            <person name="Schwitalla J."/>
            <person name="Martin K."/>
            <person name="De Beer W."/>
            <person name="Kaster A.-K."/>
            <person name="Vollmers J."/>
            <person name="Poulsen M."/>
            <person name="Beemelmanns C."/>
        </authorList>
    </citation>
    <scope>NUCLEOTIDE SEQUENCE [LARGE SCALE GENOMIC DNA]</scope>
    <source>
        <strain evidence="2 3">RB20</strain>
    </source>
</reference>
<name>A0A7K0CW66_9NOCA</name>
<keyword evidence="1" id="KW-1133">Transmembrane helix</keyword>
<dbReference type="AlphaFoldDB" id="A0A7K0CW66"/>
<keyword evidence="1" id="KW-0812">Transmembrane</keyword>
<feature type="transmembrane region" description="Helical" evidence="1">
    <location>
        <begin position="6"/>
        <end position="31"/>
    </location>
</feature>
<organism evidence="2 3">
    <name type="scientific">Nocardia macrotermitis</name>
    <dbReference type="NCBI Taxonomy" id="2585198"/>
    <lineage>
        <taxon>Bacteria</taxon>
        <taxon>Bacillati</taxon>
        <taxon>Actinomycetota</taxon>
        <taxon>Actinomycetes</taxon>
        <taxon>Mycobacteriales</taxon>
        <taxon>Nocardiaceae</taxon>
        <taxon>Nocardia</taxon>
    </lineage>
</organism>
<protein>
    <submittedName>
        <fullName evidence="2">Uncharacterized protein</fullName>
    </submittedName>
</protein>